<dbReference type="SMART" id="SM01130">
    <property type="entry name" value="DHDPS"/>
    <property type="match status" value="1"/>
</dbReference>
<organism evidence="3 4">
    <name type="scientific">Mesorhizobium album</name>
    <dbReference type="NCBI Taxonomy" id="3072314"/>
    <lineage>
        <taxon>Bacteria</taxon>
        <taxon>Pseudomonadati</taxon>
        <taxon>Pseudomonadota</taxon>
        <taxon>Alphaproteobacteria</taxon>
        <taxon>Hyphomicrobiales</taxon>
        <taxon>Phyllobacteriaceae</taxon>
        <taxon>Mesorhizobium</taxon>
    </lineage>
</organism>
<dbReference type="PANTHER" id="PTHR12128:SF72">
    <property type="entry name" value="DIHYDRODIPICOLINATE SYNTHASE"/>
    <property type="match status" value="1"/>
</dbReference>
<dbReference type="CDD" id="cd00408">
    <property type="entry name" value="DHDPS-like"/>
    <property type="match status" value="1"/>
</dbReference>
<comment type="similarity">
    <text evidence="2">Belongs to the DapA family.</text>
</comment>
<dbReference type="InterPro" id="IPR013785">
    <property type="entry name" value="Aldolase_TIM"/>
</dbReference>
<proteinExistence type="inferred from homology"/>
<reference evidence="3 4" key="1">
    <citation type="submission" date="2023-08" db="EMBL/GenBank/DDBJ databases">
        <title>Implementing the SeqCode for naming new Mesorhizobium species isolated from Vachellia karroo root nodules.</title>
        <authorList>
            <person name="Van Lill M."/>
        </authorList>
    </citation>
    <scope>NUCLEOTIDE SEQUENCE [LARGE SCALE GENOMIC DNA]</scope>
    <source>
        <strain evidence="3 4">VK24D</strain>
    </source>
</reference>
<evidence type="ECO:0000313" key="4">
    <source>
        <dbReference type="Proteomes" id="UP001287059"/>
    </source>
</evidence>
<dbReference type="Pfam" id="PF00701">
    <property type="entry name" value="DHDPS"/>
    <property type="match status" value="1"/>
</dbReference>
<keyword evidence="4" id="KW-1185">Reference proteome</keyword>
<evidence type="ECO:0000256" key="1">
    <source>
        <dbReference type="ARBA" id="ARBA00023239"/>
    </source>
</evidence>
<dbReference type="PIRSF" id="PIRSF001365">
    <property type="entry name" value="DHDPS"/>
    <property type="match status" value="1"/>
</dbReference>
<dbReference type="InterPro" id="IPR002220">
    <property type="entry name" value="DapA-like"/>
</dbReference>
<evidence type="ECO:0000313" key="3">
    <source>
        <dbReference type="EMBL" id="MDX8482558.1"/>
    </source>
</evidence>
<dbReference type="SUPFAM" id="SSF51569">
    <property type="entry name" value="Aldolase"/>
    <property type="match status" value="1"/>
</dbReference>
<sequence>MTKWTGVFPAVTTKLNENGSINVEATQSSIDRLITNGVSGVIVLPMLGENASLAPSEKELVIRSAKEVVAGRVPLLSGLAEITQADANARAVEFEKLGVEGLMAFPSLAYKTDARETAEWYKSLAKASGLPIMIYNNPIAYGIDVTPEILKELSDSPTIVAVKEETGDVRRVTDMYVALGNRYQIFCGVDDQIVESVALGAVGWVSGMTNVWPKEAVTLFNLCAQGRKEEALQLYRLLTPSFHLDTHVKLVQYIKLAESLVYGSPEWVRSPRLPLFGSEREFVTRTIRDAIKQLENYSLPKAA</sequence>
<keyword evidence="1 2" id="KW-0456">Lyase</keyword>
<dbReference type="EMBL" id="JAVIIW010000052">
    <property type="protein sequence ID" value="MDX8482558.1"/>
    <property type="molecule type" value="Genomic_DNA"/>
</dbReference>
<dbReference type="PRINTS" id="PR00146">
    <property type="entry name" value="DHPICSNTHASE"/>
</dbReference>
<dbReference type="PANTHER" id="PTHR12128">
    <property type="entry name" value="DIHYDRODIPICOLINATE SYNTHASE"/>
    <property type="match status" value="1"/>
</dbReference>
<comment type="caution">
    <text evidence="3">The sequence shown here is derived from an EMBL/GenBank/DDBJ whole genome shotgun (WGS) entry which is preliminary data.</text>
</comment>
<gene>
    <name evidence="3" type="ORF">RFN28_29470</name>
</gene>
<dbReference type="Gene3D" id="3.20.20.70">
    <property type="entry name" value="Aldolase class I"/>
    <property type="match status" value="1"/>
</dbReference>
<accession>A0ABU4Y8C1</accession>
<evidence type="ECO:0000256" key="2">
    <source>
        <dbReference type="PIRNR" id="PIRNR001365"/>
    </source>
</evidence>
<dbReference type="RefSeq" id="WP_320290652.1">
    <property type="nucleotide sequence ID" value="NZ_JAVIIW010000052.1"/>
</dbReference>
<name>A0ABU4Y8C1_9HYPH</name>
<protein>
    <submittedName>
        <fullName evidence="3">Dihydrodipicolinate synthase family protein</fullName>
    </submittedName>
</protein>
<dbReference type="Proteomes" id="UP001287059">
    <property type="component" value="Unassembled WGS sequence"/>
</dbReference>